<accession>A0A5B7IZZ5</accession>
<protein>
    <submittedName>
        <fullName evidence="1">Uncharacterized protein</fullName>
    </submittedName>
</protein>
<reference evidence="1 2" key="1">
    <citation type="submission" date="2019-05" db="EMBL/GenBank/DDBJ databases">
        <title>Another draft genome of Portunus trituberculatus and its Hox gene families provides insights of decapod evolution.</title>
        <authorList>
            <person name="Jeong J.-H."/>
            <person name="Song I."/>
            <person name="Kim S."/>
            <person name="Choi T."/>
            <person name="Kim D."/>
            <person name="Ryu S."/>
            <person name="Kim W."/>
        </authorList>
    </citation>
    <scope>NUCLEOTIDE SEQUENCE [LARGE SCALE GENOMIC DNA]</scope>
    <source>
        <tissue evidence="1">Muscle</tissue>
    </source>
</reference>
<evidence type="ECO:0000313" key="1">
    <source>
        <dbReference type="EMBL" id="MPC87823.1"/>
    </source>
</evidence>
<comment type="caution">
    <text evidence="1">The sequence shown here is derived from an EMBL/GenBank/DDBJ whole genome shotgun (WGS) entry which is preliminary data.</text>
</comment>
<dbReference type="Proteomes" id="UP000324222">
    <property type="component" value="Unassembled WGS sequence"/>
</dbReference>
<dbReference type="AlphaFoldDB" id="A0A5B7IZZ5"/>
<name>A0A5B7IZZ5_PORTR</name>
<evidence type="ECO:0000313" key="2">
    <source>
        <dbReference type="Proteomes" id="UP000324222"/>
    </source>
</evidence>
<proteinExistence type="predicted"/>
<organism evidence="1 2">
    <name type="scientific">Portunus trituberculatus</name>
    <name type="common">Swimming crab</name>
    <name type="synonym">Neptunus trituberculatus</name>
    <dbReference type="NCBI Taxonomy" id="210409"/>
    <lineage>
        <taxon>Eukaryota</taxon>
        <taxon>Metazoa</taxon>
        <taxon>Ecdysozoa</taxon>
        <taxon>Arthropoda</taxon>
        <taxon>Crustacea</taxon>
        <taxon>Multicrustacea</taxon>
        <taxon>Malacostraca</taxon>
        <taxon>Eumalacostraca</taxon>
        <taxon>Eucarida</taxon>
        <taxon>Decapoda</taxon>
        <taxon>Pleocyemata</taxon>
        <taxon>Brachyura</taxon>
        <taxon>Eubrachyura</taxon>
        <taxon>Portunoidea</taxon>
        <taxon>Portunidae</taxon>
        <taxon>Portuninae</taxon>
        <taxon>Portunus</taxon>
    </lineage>
</organism>
<keyword evidence="2" id="KW-1185">Reference proteome</keyword>
<sequence length="133" mass="14902">MRSCFSRHVAEVSVPLTQQGRARSGHAYLVFKLGLFSPYPVIPCLVPSLYPLSRLSYPALPSFSHSLPYSYPSKPYPSLTLFPFPVFLTSLLSPITCLAPYTETPFPLTTTIFQGHRDNYSRVCKTVSPFNKP</sequence>
<dbReference type="EMBL" id="VSRR010075726">
    <property type="protein sequence ID" value="MPC87823.1"/>
    <property type="molecule type" value="Genomic_DNA"/>
</dbReference>
<gene>
    <name evidence="1" type="ORF">E2C01_082700</name>
</gene>